<dbReference type="Proteomes" id="UP000229893">
    <property type="component" value="Unassembled WGS sequence"/>
</dbReference>
<comment type="caution">
    <text evidence="2">The sequence shown here is derived from an EMBL/GenBank/DDBJ whole genome shotgun (WGS) entry which is preliminary data.</text>
</comment>
<evidence type="ECO:0000313" key="3">
    <source>
        <dbReference type="Proteomes" id="UP000229893"/>
    </source>
</evidence>
<reference evidence="2 3" key="1">
    <citation type="submission" date="2017-09" db="EMBL/GenBank/DDBJ databases">
        <title>Depth-based differentiation of microbial function through sediment-hosted aquifers and enrichment of novel symbionts in the deep terrestrial subsurface.</title>
        <authorList>
            <person name="Probst A.J."/>
            <person name="Ladd B."/>
            <person name="Jarett J.K."/>
            <person name="Geller-Mcgrath D.E."/>
            <person name="Sieber C.M."/>
            <person name="Emerson J.B."/>
            <person name="Anantharaman K."/>
            <person name="Thomas B.C."/>
            <person name="Malmstrom R."/>
            <person name="Stieglmeier M."/>
            <person name="Klingl A."/>
            <person name="Woyke T."/>
            <person name="Ryan C.M."/>
            <person name="Banfield J.F."/>
        </authorList>
    </citation>
    <scope>NUCLEOTIDE SEQUENCE [LARGE SCALE GENOMIC DNA]</scope>
    <source>
        <strain evidence="2">CG11_big_fil_rev_8_21_14_0_20_35_14</strain>
    </source>
</reference>
<evidence type="ECO:0000313" key="2">
    <source>
        <dbReference type="EMBL" id="PIR04824.1"/>
    </source>
</evidence>
<evidence type="ECO:0008006" key="4">
    <source>
        <dbReference type="Google" id="ProtNLM"/>
    </source>
</evidence>
<accession>A0A2H0N7F2</accession>
<keyword evidence="1" id="KW-0472">Membrane</keyword>
<name>A0A2H0N7F2_9BACT</name>
<gene>
    <name evidence="2" type="ORF">COV57_02225</name>
</gene>
<organism evidence="2 3">
    <name type="scientific">Candidatus Liptonbacteria bacterium CG11_big_fil_rev_8_21_14_0_20_35_14</name>
    <dbReference type="NCBI Taxonomy" id="1974634"/>
    <lineage>
        <taxon>Bacteria</taxon>
        <taxon>Candidatus Liptoniibacteriota</taxon>
    </lineage>
</organism>
<protein>
    <recommendedName>
        <fullName evidence="4">Baseplate protein J-like domain-containing protein</fullName>
    </recommendedName>
</protein>
<sequence length="510" mass="55791">MKKLIINKNDDPSIVVEKILESNEKDIVLVIPKSSKISNSVANFHLIKREAEADSKNLLIESVDDEALALAKAAKLPGINPFLSMHKKSMSDIIAQEPTVAKQIVLEKDDVAEVDFTAKDKLNKPKLFLPKIGHMKGLIAAVAIIIPVFTIAAITTAPRVSVSLNVEEYPWQFEEKVSVISGVEKNDLTANTIAGEVFTEKKNLTLEFNTSGEKKVEKKATGMIKIYNAFSSTSQPLVATTRLLTPDGKLFRLVDNITVPGANIVDGEIAPSSIDAKVIADKPGAEYNIGPVERFSIPGFQGTSKYKAFYGASLSNMAGGFIGVISFPTDEDAKKAKAKVEKQLAENLKAFSSNSIPENFIVLSDASKITINKIEIVEDINKEGKFSVYGEGQLKTIAFPKISFLELLQKKASDQIGFSVSLEENKLLFNNISTNIDSNSIFFNVDWNGVATRLIDDETIKQAIKGKNSADLKNYITSLDGVASAKISFWPFWVKKSPDNTSKINIEIVK</sequence>
<keyword evidence="1" id="KW-1133">Transmembrane helix</keyword>
<feature type="transmembrane region" description="Helical" evidence="1">
    <location>
        <begin position="137"/>
        <end position="157"/>
    </location>
</feature>
<dbReference type="EMBL" id="PCWO01000032">
    <property type="protein sequence ID" value="PIR04824.1"/>
    <property type="molecule type" value="Genomic_DNA"/>
</dbReference>
<evidence type="ECO:0000256" key="1">
    <source>
        <dbReference type="SAM" id="Phobius"/>
    </source>
</evidence>
<proteinExistence type="predicted"/>
<dbReference type="AlphaFoldDB" id="A0A2H0N7F2"/>
<keyword evidence="1" id="KW-0812">Transmembrane</keyword>